<dbReference type="PANTHER" id="PTHR30092">
    <property type="entry name" value="INNER MEMBRANE PROTEIN CRED"/>
    <property type="match status" value="1"/>
</dbReference>
<comment type="caution">
    <text evidence="2">The sequence shown here is derived from an EMBL/GenBank/DDBJ whole genome shotgun (WGS) entry which is preliminary data.</text>
</comment>
<evidence type="ECO:0000313" key="3">
    <source>
        <dbReference type="Proteomes" id="UP000438476"/>
    </source>
</evidence>
<dbReference type="OrthoDB" id="9791851at2"/>
<evidence type="ECO:0000313" key="2">
    <source>
        <dbReference type="EMBL" id="MXO64689.1"/>
    </source>
</evidence>
<dbReference type="AlphaFoldDB" id="A0A6I4T371"/>
<feature type="transmembrane region" description="Helical" evidence="1">
    <location>
        <begin position="375"/>
        <end position="396"/>
    </location>
</feature>
<feature type="transmembrane region" description="Helical" evidence="1">
    <location>
        <begin position="323"/>
        <end position="344"/>
    </location>
</feature>
<reference evidence="2 3" key="1">
    <citation type="submission" date="2019-12" db="EMBL/GenBank/DDBJ databases">
        <title>Genomic-based taxomic classification of the family Erythrobacteraceae.</title>
        <authorList>
            <person name="Xu L."/>
        </authorList>
    </citation>
    <scope>NUCLEOTIDE SEQUENCE [LARGE SCALE GENOMIC DNA]</scope>
    <source>
        <strain evidence="2 3">LMG 29518</strain>
    </source>
</reference>
<protein>
    <submittedName>
        <fullName evidence="2">Cell envelope integrity protein CreD</fullName>
    </submittedName>
</protein>
<proteinExistence type="predicted"/>
<dbReference type="PANTHER" id="PTHR30092:SF0">
    <property type="entry name" value="INNER MEMBRANE PROTEIN CRED"/>
    <property type="match status" value="1"/>
</dbReference>
<accession>A0A6I4T371</accession>
<feature type="transmembrane region" description="Helical" evidence="1">
    <location>
        <begin position="427"/>
        <end position="446"/>
    </location>
</feature>
<dbReference type="EMBL" id="WTYT01000001">
    <property type="protein sequence ID" value="MXO64689.1"/>
    <property type="molecule type" value="Genomic_DNA"/>
</dbReference>
<dbReference type="PIRSF" id="PIRSF004548">
    <property type="entry name" value="CreD"/>
    <property type="match status" value="1"/>
</dbReference>
<organism evidence="2 3">
    <name type="scientific">Altericroceibacterium endophyticum</name>
    <dbReference type="NCBI Taxonomy" id="1808508"/>
    <lineage>
        <taxon>Bacteria</taxon>
        <taxon>Pseudomonadati</taxon>
        <taxon>Pseudomonadota</taxon>
        <taxon>Alphaproteobacteria</taxon>
        <taxon>Sphingomonadales</taxon>
        <taxon>Erythrobacteraceae</taxon>
        <taxon>Altericroceibacterium</taxon>
    </lineage>
</organism>
<sequence length="463" mass="49570">MSKPRSPGIKLLLVGLVALLLTIPLIMVYALVQDRENQSETAQNSITAGWGGRQTGSGPVLAIPYLRDDTQTEIVDGKSVTRTQKVRDELFLSPLKQVINTQLSPSTRSYSIYETVLFDANMSGEARFVLPEDLDRQGIEKSALLFDQVELRFGISDPRGLKEGAAVKAAGQNLTLQPGKGVASSGNSGFFAFVDWDGEAPLNISWAYAMRGSKGLALVPQGGKTDWDVVSRWPHPSFGGSFLPEDKSISDDGFTAHYSITNLALGQTLLLRDDPPPPIERDAGSAAPAYMESTANGGPSMAASIGLVEPVDLYSQVDRSVKYGFLFIGFTFLAFLMFDLVGGARVAAAEYLLSGAGLVLFFVLLLAFAEVIGFTLAYILASAAIIGLLTSYSAAVLKGWRRAGFIGALLIGLYALIYVLLSLAALSLMIGSVLLFLALTGVMYATRNIDWSSVGRTEGETQP</sequence>
<feature type="transmembrane region" description="Helical" evidence="1">
    <location>
        <begin position="351"/>
        <end position="369"/>
    </location>
</feature>
<keyword evidence="1" id="KW-1133">Transmembrane helix</keyword>
<keyword evidence="1" id="KW-0812">Transmembrane</keyword>
<dbReference type="GO" id="GO:0005886">
    <property type="term" value="C:plasma membrane"/>
    <property type="evidence" value="ECO:0007669"/>
    <property type="project" value="TreeGrafter"/>
</dbReference>
<dbReference type="NCBIfam" id="NF008712">
    <property type="entry name" value="PRK11715.1-1"/>
    <property type="match status" value="1"/>
</dbReference>
<name>A0A6I4T371_9SPHN</name>
<evidence type="ECO:0000256" key="1">
    <source>
        <dbReference type="SAM" id="Phobius"/>
    </source>
</evidence>
<dbReference type="Pfam" id="PF06123">
    <property type="entry name" value="CreD"/>
    <property type="match status" value="1"/>
</dbReference>
<dbReference type="InterPro" id="IPR010364">
    <property type="entry name" value="Uncharacterised_IM_CreD"/>
</dbReference>
<dbReference type="Proteomes" id="UP000438476">
    <property type="component" value="Unassembled WGS sequence"/>
</dbReference>
<keyword evidence="1" id="KW-0472">Membrane</keyword>
<keyword evidence="3" id="KW-1185">Reference proteome</keyword>
<gene>
    <name evidence="2" type="ORF">GRI91_02860</name>
</gene>
<dbReference type="RefSeq" id="WP_160735093.1">
    <property type="nucleotide sequence ID" value="NZ_WTYT01000001.1"/>
</dbReference>